<proteinExistence type="predicted"/>
<keyword evidence="2" id="KW-1185">Reference proteome</keyword>
<gene>
    <name evidence="1" type="ORF">CQA53_11805</name>
</gene>
<evidence type="ECO:0000313" key="2">
    <source>
        <dbReference type="Proteomes" id="UP000256379"/>
    </source>
</evidence>
<dbReference type="AlphaFoldDB" id="A0A3D8I279"/>
<accession>A0A3D8I279</accession>
<sequence length="60" mass="7347">MYPLYNQDYRFYKCRYNKGLNFRVFSTSNDNTKSARISKGFYILKVPEDRDSQNYFRVEV</sequence>
<dbReference type="OrthoDB" id="5326125at2"/>
<comment type="caution">
    <text evidence="1">The sequence shown here is derived from an EMBL/GenBank/DDBJ whole genome shotgun (WGS) entry which is preliminary data.</text>
</comment>
<evidence type="ECO:0000313" key="1">
    <source>
        <dbReference type="EMBL" id="RDU58844.1"/>
    </source>
</evidence>
<organism evidence="1 2">
    <name type="scientific">Helicobacter didelphidarum</name>
    <dbReference type="NCBI Taxonomy" id="2040648"/>
    <lineage>
        <taxon>Bacteria</taxon>
        <taxon>Pseudomonadati</taxon>
        <taxon>Campylobacterota</taxon>
        <taxon>Epsilonproteobacteria</taxon>
        <taxon>Campylobacterales</taxon>
        <taxon>Helicobacteraceae</taxon>
        <taxon>Helicobacter</taxon>
    </lineage>
</organism>
<dbReference type="Proteomes" id="UP000256379">
    <property type="component" value="Unassembled WGS sequence"/>
</dbReference>
<protein>
    <submittedName>
        <fullName evidence="1">Uncharacterized protein</fullName>
    </submittedName>
</protein>
<name>A0A3D8I279_9HELI</name>
<dbReference type="EMBL" id="NXLQ01000180">
    <property type="protein sequence ID" value="RDU58844.1"/>
    <property type="molecule type" value="Genomic_DNA"/>
</dbReference>
<reference evidence="1 2" key="1">
    <citation type="submission" date="2018-04" db="EMBL/GenBank/DDBJ databases">
        <title>Novel Campyloabacter and Helicobacter Species and Strains.</title>
        <authorList>
            <person name="Mannion A.J."/>
            <person name="Shen Z."/>
            <person name="Fox J.G."/>
        </authorList>
    </citation>
    <scope>NUCLEOTIDE SEQUENCE [LARGE SCALE GENOMIC DNA]</scope>
    <source>
        <strain evidence="1 2">MIT 17-337</strain>
    </source>
</reference>